<keyword evidence="3" id="KW-1185">Reference proteome</keyword>
<evidence type="ECO:0000256" key="1">
    <source>
        <dbReference type="SAM" id="Phobius"/>
    </source>
</evidence>
<proteinExistence type="predicted"/>
<gene>
    <name evidence="2" type="ORF">CICLE_v10023574mg</name>
</gene>
<name>V4U6A0_CITCL</name>
<reference evidence="2 3" key="1">
    <citation type="submission" date="2013-10" db="EMBL/GenBank/DDBJ databases">
        <authorList>
            <consortium name="International Citrus Genome Consortium"/>
            <person name="Jenkins J."/>
            <person name="Schmutz J."/>
            <person name="Prochnik S."/>
            <person name="Rokhsar D."/>
            <person name="Gmitter F."/>
            <person name="Ollitrault P."/>
            <person name="Machado M."/>
            <person name="Talon M."/>
            <person name="Wincker P."/>
            <person name="Jaillon O."/>
            <person name="Morgante M."/>
        </authorList>
    </citation>
    <scope>NUCLEOTIDE SEQUENCE</scope>
    <source>
        <strain evidence="3">cv. Clemenules</strain>
    </source>
</reference>
<keyword evidence="1" id="KW-0812">Transmembrane</keyword>
<sequence>MTFINFLLGQHSLATDLQNHSMDLRKNHSTYLKHLQQQKEGCDGVDLEMNFNEDKYRLEDDGFSDGTTYRMLDKSTDDTKHAPFPNVKSSAFSNSEYYVLVTLYGKWLLIVFITMAHGVTIYFTSVSAFVLDIIV</sequence>
<dbReference type="InParanoid" id="V4U6A0"/>
<dbReference type="Gramene" id="ESR57676">
    <property type="protein sequence ID" value="ESR57676"/>
    <property type="gene ID" value="CICLE_v10023574mg"/>
</dbReference>
<organism evidence="2 3">
    <name type="scientific">Citrus clementina</name>
    <name type="common">Clementine</name>
    <name type="synonym">Citrus deliciosa x Citrus sinensis</name>
    <dbReference type="NCBI Taxonomy" id="85681"/>
    <lineage>
        <taxon>Eukaryota</taxon>
        <taxon>Viridiplantae</taxon>
        <taxon>Streptophyta</taxon>
        <taxon>Embryophyta</taxon>
        <taxon>Tracheophyta</taxon>
        <taxon>Spermatophyta</taxon>
        <taxon>Magnoliopsida</taxon>
        <taxon>eudicotyledons</taxon>
        <taxon>Gunneridae</taxon>
        <taxon>Pentapetalae</taxon>
        <taxon>rosids</taxon>
        <taxon>malvids</taxon>
        <taxon>Sapindales</taxon>
        <taxon>Rutaceae</taxon>
        <taxon>Aurantioideae</taxon>
        <taxon>Citrus</taxon>
    </lineage>
</organism>
<dbReference type="EMBL" id="KI536661">
    <property type="protein sequence ID" value="ESR57676.1"/>
    <property type="molecule type" value="Genomic_DNA"/>
</dbReference>
<protein>
    <submittedName>
        <fullName evidence="2">Uncharacterized protein</fullName>
    </submittedName>
</protein>
<dbReference type="KEGG" id="cic:CICLE_v10023574mg"/>
<dbReference type="Proteomes" id="UP000030687">
    <property type="component" value="Unassembled WGS sequence"/>
</dbReference>
<keyword evidence="1" id="KW-0472">Membrane</keyword>
<accession>V4U6A0</accession>
<dbReference type="eggNOG" id="KOG0809">
    <property type="taxonomic scope" value="Eukaryota"/>
</dbReference>
<feature type="transmembrane region" description="Helical" evidence="1">
    <location>
        <begin position="107"/>
        <end position="131"/>
    </location>
</feature>
<evidence type="ECO:0000313" key="3">
    <source>
        <dbReference type="Proteomes" id="UP000030687"/>
    </source>
</evidence>
<dbReference type="AlphaFoldDB" id="V4U6A0"/>
<dbReference type="STRING" id="85681.V4U6A0"/>
<keyword evidence="1" id="KW-1133">Transmembrane helix</keyword>
<evidence type="ECO:0000313" key="2">
    <source>
        <dbReference type="EMBL" id="ESR57676.1"/>
    </source>
</evidence>